<evidence type="ECO:0000313" key="4">
    <source>
        <dbReference type="Proteomes" id="UP000315724"/>
    </source>
</evidence>
<dbReference type="InterPro" id="IPR012902">
    <property type="entry name" value="N_methyl_site"/>
</dbReference>
<keyword evidence="4" id="KW-1185">Reference proteome</keyword>
<evidence type="ECO:0000259" key="2">
    <source>
        <dbReference type="Pfam" id="PF07596"/>
    </source>
</evidence>
<dbReference type="OrthoDB" id="241846at2"/>
<proteinExistence type="predicted"/>
<dbReference type="NCBIfam" id="TIGR04294">
    <property type="entry name" value="pre_pil_HX9DG"/>
    <property type="match status" value="1"/>
</dbReference>
<dbReference type="RefSeq" id="WP_145199221.1">
    <property type="nucleotide sequence ID" value="NZ_CP036267.1"/>
</dbReference>
<dbReference type="Pfam" id="PF07596">
    <property type="entry name" value="SBP_bac_10"/>
    <property type="match status" value="1"/>
</dbReference>
<keyword evidence="1" id="KW-0812">Transmembrane</keyword>
<feature type="domain" description="DUF1559" evidence="2">
    <location>
        <begin position="35"/>
        <end position="321"/>
    </location>
</feature>
<accession>A0A517QNL8</accession>
<dbReference type="PANTHER" id="PTHR30093:SF2">
    <property type="entry name" value="TYPE II SECRETION SYSTEM PROTEIN H"/>
    <property type="match status" value="1"/>
</dbReference>
<feature type="transmembrane region" description="Helical" evidence="1">
    <location>
        <begin position="12"/>
        <end position="34"/>
    </location>
</feature>
<organism evidence="3 4">
    <name type="scientific">Thalassoglobus polymorphus</name>
    <dbReference type="NCBI Taxonomy" id="2527994"/>
    <lineage>
        <taxon>Bacteria</taxon>
        <taxon>Pseudomonadati</taxon>
        <taxon>Planctomycetota</taxon>
        <taxon>Planctomycetia</taxon>
        <taxon>Planctomycetales</taxon>
        <taxon>Planctomycetaceae</taxon>
        <taxon>Thalassoglobus</taxon>
    </lineage>
</organism>
<protein>
    <submittedName>
        <fullName evidence="3">Type II secretion system protein G</fullName>
    </submittedName>
</protein>
<evidence type="ECO:0000313" key="3">
    <source>
        <dbReference type="EMBL" id="QDT33230.1"/>
    </source>
</evidence>
<gene>
    <name evidence="3" type="primary">xcpT_21</name>
    <name evidence="3" type="ORF">Mal48_24830</name>
</gene>
<sequence>MAQRHSFRRGFTLIELLVVIAIIAILVALLLPAVQQAREAARRTQCKNNLKQLGLALHNYHDVYNQFPPGQVFSGDPTLANQTADRQTFSLNHTGFTMLLPYIDQGPLYNLWDPNIASGPALRSGSAPILGDPTLNHQVTQQRMPAFLCPSDSNQGPAPNVATGEYASTQGALTSYVFNSGYSGEEYRTYSVYRSSTVVMPTGKTVRRIGAFGNNGSARMADFTDGTSNSIAMGEVILDKSSTSYLPLWGQGRHVGTFGRVIPDPNPGHVNNCRYRINAHYDCDAANVGKPYAWTYSSSHVGGGQFLLADGSIRFLSENIDWPTFVYLNFIKDGEVIGEF</sequence>
<name>A0A517QNL8_9PLAN</name>
<reference evidence="3 4" key="1">
    <citation type="submission" date="2019-02" db="EMBL/GenBank/DDBJ databases">
        <title>Deep-cultivation of Planctomycetes and their phenomic and genomic characterization uncovers novel biology.</title>
        <authorList>
            <person name="Wiegand S."/>
            <person name="Jogler M."/>
            <person name="Boedeker C."/>
            <person name="Pinto D."/>
            <person name="Vollmers J."/>
            <person name="Rivas-Marin E."/>
            <person name="Kohn T."/>
            <person name="Peeters S.H."/>
            <person name="Heuer A."/>
            <person name="Rast P."/>
            <person name="Oberbeckmann S."/>
            <person name="Bunk B."/>
            <person name="Jeske O."/>
            <person name="Meyerdierks A."/>
            <person name="Storesund J.E."/>
            <person name="Kallscheuer N."/>
            <person name="Luecker S."/>
            <person name="Lage O.M."/>
            <person name="Pohl T."/>
            <person name="Merkel B.J."/>
            <person name="Hornburger P."/>
            <person name="Mueller R.-W."/>
            <person name="Bruemmer F."/>
            <person name="Labrenz M."/>
            <person name="Spormann A.M."/>
            <person name="Op den Camp H."/>
            <person name="Overmann J."/>
            <person name="Amann R."/>
            <person name="Jetten M.S.M."/>
            <person name="Mascher T."/>
            <person name="Medema M.H."/>
            <person name="Devos D.P."/>
            <person name="Kaster A.-K."/>
            <person name="Ovreas L."/>
            <person name="Rohde M."/>
            <person name="Galperin M.Y."/>
            <person name="Jogler C."/>
        </authorList>
    </citation>
    <scope>NUCLEOTIDE SEQUENCE [LARGE SCALE GENOMIC DNA]</scope>
    <source>
        <strain evidence="3 4">Mal48</strain>
    </source>
</reference>
<keyword evidence="1" id="KW-0472">Membrane</keyword>
<dbReference type="InterPro" id="IPR011453">
    <property type="entry name" value="DUF1559"/>
</dbReference>
<dbReference type="SUPFAM" id="SSF54523">
    <property type="entry name" value="Pili subunits"/>
    <property type="match status" value="1"/>
</dbReference>
<dbReference type="Proteomes" id="UP000315724">
    <property type="component" value="Chromosome"/>
</dbReference>
<dbReference type="NCBIfam" id="TIGR02532">
    <property type="entry name" value="IV_pilin_GFxxxE"/>
    <property type="match status" value="1"/>
</dbReference>
<evidence type="ECO:0000256" key="1">
    <source>
        <dbReference type="SAM" id="Phobius"/>
    </source>
</evidence>
<dbReference type="KEGG" id="tpol:Mal48_24830"/>
<dbReference type="PROSITE" id="PS00409">
    <property type="entry name" value="PROKAR_NTER_METHYL"/>
    <property type="match status" value="1"/>
</dbReference>
<dbReference type="PANTHER" id="PTHR30093">
    <property type="entry name" value="GENERAL SECRETION PATHWAY PROTEIN G"/>
    <property type="match status" value="1"/>
</dbReference>
<dbReference type="AlphaFoldDB" id="A0A517QNL8"/>
<dbReference type="Gene3D" id="3.30.700.10">
    <property type="entry name" value="Glycoprotein, Type 4 Pilin"/>
    <property type="match status" value="1"/>
</dbReference>
<dbReference type="EMBL" id="CP036267">
    <property type="protein sequence ID" value="QDT33230.1"/>
    <property type="molecule type" value="Genomic_DNA"/>
</dbReference>
<dbReference type="Pfam" id="PF07963">
    <property type="entry name" value="N_methyl"/>
    <property type="match status" value="1"/>
</dbReference>
<dbReference type="InterPro" id="IPR027558">
    <property type="entry name" value="Pre_pil_HX9DG_C"/>
</dbReference>
<keyword evidence="1" id="KW-1133">Transmembrane helix</keyword>
<dbReference type="InterPro" id="IPR045584">
    <property type="entry name" value="Pilin-like"/>
</dbReference>